<name>D9SP09_CLOC7</name>
<dbReference type="CDD" id="cd00383">
    <property type="entry name" value="trans_reg_C"/>
    <property type="match status" value="1"/>
</dbReference>
<dbReference type="Gene3D" id="3.40.50.2300">
    <property type="match status" value="1"/>
</dbReference>
<dbReference type="InterPro" id="IPR011006">
    <property type="entry name" value="CheY-like_superfamily"/>
</dbReference>
<dbReference type="Proteomes" id="UP000002730">
    <property type="component" value="Chromosome"/>
</dbReference>
<dbReference type="Pfam" id="PF00486">
    <property type="entry name" value="Trans_reg_C"/>
    <property type="match status" value="1"/>
</dbReference>
<evidence type="ECO:0000256" key="8">
    <source>
        <dbReference type="ARBA" id="ARBA00023125"/>
    </source>
</evidence>
<comment type="function">
    <text evidence="12">Member of the two-component regulatory system HssS/HssR involved in intracellular heme homeostasis and tempering of staphylococcal virulence. Phosphorylated HssR binds to a direct repeat sequence within hrtAB promoter and activates the expression of hrtAB, an efflux pump, in response to extracellular heme, hemin, hemoglobin or blood.</text>
</comment>
<dbReference type="PANTHER" id="PTHR48111">
    <property type="entry name" value="REGULATOR OF RPOS"/>
    <property type="match status" value="1"/>
</dbReference>
<evidence type="ECO:0000259" key="16">
    <source>
        <dbReference type="PROSITE" id="PS50110"/>
    </source>
</evidence>
<evidence type="ECO:0000256" key="12">
    <source>
        <dbReference type="ARBA" id="ARBA00037471"/>
    </source>
</evidence>
<dbReference type="GO" id="GO:0000976">
    <property type="term" value="F:transcription cis-regulatory region binding"/>
    <property type="evidence" value="ECO:0007669"/>
    <property type="project" value="TreeGrafter"/>
</dbReference>
<dbReference type="InterPro" id="IPR036388">
    <property type="entry name" value="WH-like_DNA-bd_sf"/>
</dbReference>
<evidence type="ECO:0000256" key="10">
    <source>
        <dbReference type="ARBA" id="ARBA00023163"/>
    </source>
</evidence>
<dbReference type="PANTHER" id="PTHR48111:SF49">
    <property type="entry name" value="HEME RESPONSE REGULATOR HSSR"/>
    <property type="match status" value="1"/>
</dbReference>
<dbReference type="GO" id="GO:0005829">
    <property type="term" value="C:cytosol"/>
    <property type="evidence" value="ECO:0007669"/>
    <property type="project" value="TreeGrafter"/>
</dbReference>
<dbReference type="Gene3D" id="1.10.10.10">
    <property type="entry name" value="Winged helix-like DNA-binding domain superfamily/Winged helix DNA-binding domain"/>
    <property type="match status" value="1"/>
</dbReference>
<evidence type="ECO:0000256" key="6">
    <source>
        <dbReference type="ARBA" id="ARBA00023015"/>
    </source>
</evidence>
<dbReference type="SMART" id="SM00448">
    <property type="entry name" value="REC"/>
    <property type="match status" value="1"/>
</dbReference>
<comment type="subcellular location">
    <subcellularLocation>
        <location evidence="1">Cytoplasm</location>
    </subcellularLocation>
</comment>
<evidence type="ECO:0000259" key="17">
    <source>
        <dbReference type="PROSITE" id="PS51755"/>
    </source>
</evidence>
<keyword evidence="4 14" id="KW-0597">Phosphoprotein</keyword>
<evidence type="ECO:0000313" key="19">
    <source>
        <dbReference type="Proteomes" id="UP000002730"/>
    </source>
</evidence>
<dbReference type="Pfam" id="PF00072">
    <property type="entry name" value="Response_reg"/>
    <property type="match status" value="1"/>
</dbReference>
<evidence type="ECO:0000256" key="11">
    <source>
        <dbReference type="ARBA" id="ARBA00024867"/>
    </source>
</evidence>
<dbReference type="GO" id="GO:0032993">
    <property type="term" value="C:protein-DNA complex"/>
    <property type="evidence" value="ECO:0007669"/>
    <property type="project" value="TreeGrafter"/>
</dbReference>
<proteinExistence type="predicted"/>
<keyword evidence="6" id="KW-0805">Transcription regulation</keyword>
<keyword evidence="3" id="KW-0963">Cytoplasm</keyword>
<keyword evidence="8 15" id="KW-0238">DNA-binding</keyword>
<evidence type="ECO:0000256" key="4">
    <source>
        <dbReference type="ARBA" id="ARBA00022553"/>
    </source>
</evidence>
<organism evidence="18 19">
    <name type="scientific">Clostridium cellulovorans (strain ATCC 35296 / DSM 3052 / OCM 3 / 743B)</name>
    <dbReference type="NCBI Taxonomy" id="573061"/>
    <lineage>
        <taxon>Bacteria</taxon>
        <taxon>Bacillati</taxon>
        <taxon>Bacillota</taxon>
        <taxon>Clostridia</taxon>
        <taxon>Eubacteriales</taxon>
        <taxon>Clostridiaceae</taxon>
        <taxon>Clostridium</taxon>
    </lineage>
</organism>
<dbReference type="SMART" id="SM00862">
    <property type="entry name" value="Trans_reg_C"/>
    <property type="match status" value="1"/>
</dbReference>
<evidence type="ECO:0000256" key="5">
    <source>
        <dbReference type="ARBA" id="ARBA00023012"/>
    </source>
</evidence>
<dbReference type="HOGENOM" id="CLU_000445_30_3_9"/>
<feature type="modified residue" description="4-aspartylphosphate" evidence="14">
    <location>
        <position position="52"/>
    </location>
</feature>
<evidence type="ECO:0000256" key="1">
    <source>
        <dbReference type="ARBA" id="ARBA00004496"/>
    </source>
</evidence>
<dbReference type="PROSITE" id="PS50110">
    <property type="entry name" value="RESPONSE_REGULATORY"/>
    <property type="match status" value="1"/>
</dbReference>
<gene>
    <name evidence="18" type="ordered locus">Clocel_2234</name>
</gene>
<dbReference type="RefSeq" id="WP_010076800.1">
    <property type="nucleotide sequence ID" value="NC_014393.1"/>
</dbReference>
<evidence type="ECO:0000256" key="14">
    <source>
        <dbReference type="PROSITE-ProRule" id="PRU00169"/>
    </source>
</evidence>
<dbReference type="STRING" id="573061.Clocel_2234"/>
<dbReference type="CDD" id="cd17574">
    <property type="entry name" value="REC_OmpR"/>
    <property type="match status" value="1"/>
</dbReference>
<keyword evidence="19" id="KW-1185">Reference proteome</keyword>
<evidence type="ECO:0000256" key="2">
    <source>
        <dbReference type="ARBA" id="ARBA00018672"/>
    </source>
</evidence>
<reference evidence="18 19" key="1">
    <citation type="submission" date="2010-08" db="EMBL/GenBank/DDBJ databases">
        <title>Complete sequence of Clostridium cellulovorans 743B.</title>
        <authorList>
            <consortium name="US DOE Joint Genome Institute"/>
            <person name="Lucas S."/>
            <person name="Copeland A."/>
            <person name="Lapidus A."/>
            <person name="Cheng J.-F."/>
            <person name="Bruce D."/>
            <person name="Goodwin L."/>
            <person name="Pitluck S."/>
            <person name="Chertkov O."/>
            <person name="Detter J.C."/>
            <person name="Han C."/>
            <person name="Tapia R."/>
            <person name="Land M."/>
            <person name="Hauser L."/>
            <person name="Chang Y.-J."/>
            <person name="Jeffries C."/>
            <person name="Kyrpides N."/>
            <person name="Ivanova N."/>
            <person name="Mikhailova N."/>
            <person name="Hemme C.L."/>
            <person name="Woyke T."/>
        </authorList>
    </citation>
    <scope>NUCLEOTIDE SEQUENCE [LARGE SCALE GENOMIC DNA]</scope>
    <source>
        <strain evidence="19">ATCC 35296 / DSM 3052 / OCM 3 / 743B</strain>
    </source>
</reference>
<dbReference type="OrthoDB" id="9790442at2"/>
<dbReference type="eggNOG" id="COG0745">
    <property type="taxonomic scope" value="Bacteria"/>
</dbReference>
<dbReference type="GO" id="GO:0006355">
    <property type="term" value="P:regulation of DNA-templated transcription"/>
    <property type="evidence" value="ECO:0007669"/>
    <property type="project" value="InterPro"/>
</dbReference>
<feature type="domain" description="OmpR/PhoB-type" evidence="17">
    <location>
        <begin position="125"/>
        <end position="222"/>
    </location>
</feature>
<keyword evidence="10" id="KW-0804">Transcription</keyword>
<keyword evidence="7" id="KW-0843">Virulence</keyword>
<dbReference type="EMBL" id="CP002160">
    <property type="protein sequence ID" value="ADL51974.1"/>
    <property type="molecule type" value="Genomic_DNA"/>
</dbReference>
<dbReference type="KEGG" id="ccb:Clocel_2234"/>
<dbReference type="InterPro" id="IPR039420">
    <property type="entry name" value="WalR-like"/>
</dbReference>
<dbReference type="PROSITE" id="PS51755">
    <property type="entry name" value="OMPR_PHOB"/>
    <property type="match status" value="1"/>
</dbReference>
<dbReference type="FunFam" id="3.40.50.2300:FF:000001">
    <property type="entry name" value="DNA-binding response regulator PhoB"/>
    <property type="match status" value="1"/>
</dbReference>
<feature type="domain" description="Response regulatory" evidence="16">
    <location>
        <begin position="3"/>
        <end position="117"/>
    </location>
</feature>
<sequence length="224" mass="26433">MFHVLIVEDNTNIRKLMIARLEKEGYKIFDAEDGIKALQILDSYHIDLIISDIMMPNMDGYELTMSLRESQYNMPILMITARESYEDKEKGFLFGADDYMVKPINLNEMVLRVAALLRRSKIVSEHKLQIGDIVLNYDTLSITTKDTVYELPKKEFYLLFKLLSYPKKIFTRQQLMDEIWGMDVDIDERTVDSHIKKLRKKFEHIDEFKIITIRGLGYKAEKYV</sequence>
<dbReference type="InterPro" id="IPR001789">
    <property type="entry name" value="Sig_transdc_resp-reg_receiver"/>
</dbReference>
<evidence type="ECO:0000256" key="9">
    <source>
        <dbReference type="ARBA" id="ARBA00023159"/>
    </source>
</evidence>
<keyword evidence="5" id="KW-0902">Two-component regulatory system</keyword>
<protein>
    <recommendedName>
        <fullName evidence="13">Heme response regulator HssR</fullName>
    </recommendedName>
    <alternativeName>
        <fullName evidence="2">Stage 0 sporulation protein A homolog</fullName>
    </alternativeName>
</protein>
<dbReference type="GO" id="GO:0000156">
    <property type="term" value="F:phosphorelay response regulator activity"/>
    <property type="evidence" value="ECO:0007669"/>
    <property type="project" value="TreeGrafter"/>
</dbReference>
<comment type="function">
    <text evidence="11">May play the central regulatory role in sporulation. It may be an element of the effector pathway responsible for the activation of sporulation genes in response to nutritional stress. Spo0A may act in concert with spo0H (a sigma factor) to control the expression of some genes that are critical to the sporulation process.</text>
</comment>
<evidence type="ECO:0000256" key="7">
    <source>
        <dbReference type="ARBA" id="ARBA00023026"/>
    </source>
</evidence>
<dbReference type="SUPFAM" id="SSF52172">
    <property type="entry name" value="CheY-like"/>
    <property type="match status" value="1"/>
</dbReference>
<dbReference type="InterPro" id="IPR001867">
    <property type="entry name" value="OmpR/PhoB-type_DNA-bd"/>
</dbReference>
<accession>D9SP09</accession>
<feature type="DNA-binding region" description="OmpR/PhoB-type" evidence="15">
    <location>
        <begin position="125"/>
        <end position="222"/>
    </location>
</feature>
<evidence type="ECO:0000256" key="3">
    <source>
        <dbReference type="ARBA" id="ARBA00022490"/>
    </source>
</evidence>
<dbReference type="AlphaFoldDB" id="D9SP09"/>
<evidence type="ECO:0000313" key="18">
    <source>
        <dbReference type="EMBL" id="ADL51974.1"/>
    </source>
</evidence>
<evidence type="ECO:0000256" key="15">
    <source>
        <dbReference type="PROSITE-ProRule" id="PRU01091"/>
    </source>
</evidence>
<keyword evidence="9" id="KW-0010">Activator</keyword>
<evidence type="ECO:0000256" key="13">
    <source>
        <dbReference type="ARBA" id="ARBA00039976"/>
    </source>
</evidence>